<keyword evidence="1" id="KW-1133">Transmembrane helix</keyword>
<feature type="transmembrane region" description="Helical" evidence="1">
    <location>
        <begin position="290"/>
        <end position="307"/>
    </location>
</feature>
<protein>
    <submittedName>
        <fullName evidence="4">BatD family protein</fullName>
    </submittedName>
</protein>
<dbReference type="AlphaFoldDB" id="A0A8J7SLC4"/>
<proteinExistence type="predicted"/>
<dbReference type="PANTHER" id="PTHR40940:SF1">
    <property type="entry name" value="PROTEIN BATD"/>
    <property type="match status" value="1"/>
</dbReference>
<evidence type="ECO:0000256" key="2">
    <source>
        <dbReference type="SAM" id="SignalP"/>
    </source>
</evidence>
<keyword evidence="5" id="KW-1185">Reference proteome</keyword>
<accession>A0A8J7SLC4</accession>
<keyword evidence="1" id="KW-0472">Membrane</keyword>
<name>A0A8J7SLC4_9BACT</name>
<dbReference type="InterPro" id="IPR057699">
    <property type="entry name" value="DUF7939"/>
</dbReference>
<keyword evidence="1" id="KW-0812">Transmembrane</keyword>
<organism evidence="4 5">
    <name type="scientific">Persicirhabdus sediminis</name>
    <dbReference type="NCBI Taxonomy" id="454144"/>
    <lineage>
        <taxon>Bacteria</taxon>
        <taxon>Pseudomonadati</taxon>
        <taxon>Verrucomicrobiota</taxon>
        <taxon>Verrucomicrobiia</taxon>
        <taxon>Verrucomicrobiales</taxon>
        <taxon>Verrucomicrobiaceae</taxon>
        <taxon>Persicirhabdus</taxon>
    </lineage>
</organism>
<dbReference type="PANTHER" id="PTHR40940">
    <property type="entry name" value="PROTEIN BATD-RELATED"/>
    <property type="match status" value="1"/>
</dbReference>
<keyword evidence="2" id="KW-0732">Signal</keyword>
<dbReference type="EMBL" id="JAENIM010000044">
    <property type="protein sequence ID" value="MBK1792281.1"/>
    <property type="molecule type" value="Genomic_DNA"/>
</dbReference>
<feature type="signal peptide" evidence="2">
    <location>
        <begin position="1"/>
        <end position="21"/>
    </location>
</feature>
<comment type="caution">
    <text evidence="4">The sequence shown here is derived from an EMBL/GenBank/DDBJ whole genome shotgun (WGS) entry which is preliminary data.</text>
</comment>
<dbReference type="RefSeq" id="WP_200312293.1">
    <property type="nucleotide sequence ID" value="NZ_JAENIM010000044.1"/>
</dbReference>
<evidence type="ECO:0000256" key="1">
    <source>
        <dbReference type="SAM" id="Phobius"/>
    </source>
</evidence>
<evidence type="ECO:0000259" key="3">
    <source>
        <dbReference type="Pfam" id="PF25607"/>
    </source>
</evidence>
<dbReference type="Proteomes" id="UP000624703">
    <property type="component" value="Unassembled WGS sequence"/>
</dbReference>
<evidence type="ECO:0000313" key="4">
    <source>
        <dbReference type="EMBL" id="MBK1792281.1"/>
    </source>
</evidence>
<dbReference type="Pfam" id="PF25607">
    <property type="entry name" value="DUF7939"/>
    <property type="match status" value="1"/>
</dbReference>
<reference evidence="4" key="1">
    <citation type="submission" date="2021-01" db="EMBL/GenBank/DDBJ databases">
        <title>Modified the classification status of verrucomicrobia.</title>
        <authorList>
            <person name="Feng X."/>
        </authorList>
    </citation>
    <scope>NUCLEOTIDE SEQUENCE</scope>
    <source>
        <strain evidence="4">_KCTC 22039</strain>
    </source>
</reference>
<sequence length="416" mass="46023">MSVRLWFSSGLVCLLASVASADEVAKLELKKSEVWVGEGLPFAVTLYSPGSFVGVANIQIADLPKSVVVKMGSPVVSSETRDGVEYFVQHHDYELFTQQSGQLELPAVKVSFEAKQGYTGDAKKLTGQTDPAKFVSNRPDGANAGEFVLVSENLSISQTWSADGSDVIELNSGELIERRIERKSAGVPAMMMPPVEPAEMAGVRIYQSPAEVGDKVDRGELSGSRVDVVKYQFSHGGSYELPELNFRWWDPSSNSWQSKSLAGVTVKVTGQSLAESELAGMVEVSGLWKYWPAAVLLLVAAGGGFFFRRELQKTYHDWQNARRDLEDEAARALILACRNDQADEAYQVWLDWVKFSPSWRDDSQLEMAHDELCECLYGGKSTSWNGSQLAEALEHFRNQPEKNRRAQQQDLQALNP</sequence>
<dbReference type="InterPro" id="IPR025738">
    <property type="entry name" value="BatD"/>
</dbReference>
<feature type="domain" description="DUF7939" evidence="3">
    <location>
        <begin position="327"/>
        <end position="399"/>
    </location>
</feature>
<evidence type="ECO:0000313" key="5">
    <source>
        <dbReference type="Proteomes" id="UP000624703"/>
    </source>
</evidence>
<gene>
    <name evidence="4" type="ORF">JIN82_14050</name>
</gene>
<feature type="chain" id="PRO_5035271698" evidence="2">
    <location>
        <begin position="22"/>
        <end position="416"/>
    </location>
</feature>